<organism evidence="2 3">
    <name type="scientific">Ruegeria spongiae</name>
    <dbReference type="NCBI Taxonomy" id="2942209"/>
    <lineage>
        <taxon>Bacteria</taxon>
        <taxon>Pseudomonadati</taxon>
        <taxon>Pseudomonadota</taxon>
        <taxon>Alphaproteobacteria</taxon>
        <taxon>Rhodobacterales</taxon>
        <taxon>Roseobacteraceae</taxon>
        <taxon>Ruegeria</taxon>
    </lineage>
</organism>
<accession>A0ABT0Q2C7</accession>
<evidence type="ECO:0000313" key="2">
    <source>
        <dbReference type="EMBL" id="MCL6284024.1"/>
    </source>
</evidence>
<keyword evidence="3" id="KW-1185">Reference proteome</keyword>
<evidence type="ECO:0000256" key="1">
    <source>
        <dbReference type="SAM" id="Phobius"/>
    </source>
</evidence>
<protein>
    <submittedName>
        <fullName evidence="2">Uncharacterized protein</fullName>
    </submittedName>
</protein>
<reference evidence="2" key="1">
    <citation type="submission" date="2022-05" db="EMBL/GenBank/DDBJ databases">
        <authorList>
            <person name="Park J.-S."/>
        </authorList>
    </citation>
    <scope>NUCLEOTIDE SEQUENCE</scope>
    <source>
        <strain evidence="2">2012CJ41-6</strain>
    </source>
</reference>
<comment type="caution">
    <text evidence="2">The sequence shown here is derived from an EMBL/GenBank/DDBJ whole genome shotgun (WGS) entry which is preliminary data.</text>
</comment>
<feature type="transmembrane region" description="Helical" evidence="1">
    <location>
        <begin position="12"/>
        <end position="31"/>
    </location>
</feature>
<dbReference type="RefSeq" id="WP_249709983.1">
    <property type="nucleotide sequence ID" value="NZ_JAMFMB010000012.1"/>
</dbReference>
<feature type="transmembrane region" description="Helical" evidence="1">
    <location>
        <begin position="37"/>
        <end position="55"/>
    </location>
</feature>
<sequence>MEAFQYHHRSRSWRALIILGAVYALLLVGLITIDLVWWIAALAVLCTLPAVYEFLTDRRAGLSLTAQELRWFTGTLSRDMALGDIKTVRFDTRWDLSVRVTLILQSDRKLRLPHECLPPHRDFEARLKHAGLHVERHHFAIF</sequence>
<keyword evidence="1" id="KW-0812">Transmembrane</keyword>
<dbReference type="Proteomes" id="UP001203880">
    <property type="component" value="Unassembled WGS sequence"/>
</dbReference>
<keyword evidence="1" id="KW-0472">Membrane</keyword>
<dbReference type="EMBL" id="JAMFMB010000012">
    <property type="protein sequence ID" value="MCL6284024.1"/>
    <property type="molecule type" value="Genomic_DNA"/>
</dbReference>
<proteinExistence type="predicted"/>
<name>A0ABT0Q2C7_9RHOB</name>
<gene>
    <name evidence="2" type="ORF">M3P21_10825</name>
</gene>
<keyword evidence="1" id="KW-1133">Transmembrane helix</keyword>
<evidence type="ECO:0000313" key="3">
    <source>
        <dbReference type="Proteomes" id="UP001203880"/>
    </source>
</evidence>